<dbReference type="PROSITE" id="PS51257">
    <property type="entry name" value="PROKAR_LIPOPROTEIN"/>
    <property type="match status" value="1"/>
</dbReference>
<dbReference type="Proteomes" id="UP000265926">
    <property type="component" value="Unassembled WGS sequence"/>
</dbReference>
<organism evidence="2 3">
    <name type="scientific">Maribellus luteus</name>
    <dbReference type="NCBI Taxonomy" id="2305463"/>
    <lineage>
        <taxon>Bacteria</taxon>
        <taxon>Pseudomonadati</taxon>
        <taxon>Bacteroidota</taxon>
        <taxon>Bacteroidia</taxon>
        <taxon>Marinilabiliales</taxon>
        <taxon>Prolixibacteraceae</taxon>
        <taxon>Maribellus</taxon>
    </lineage>
</organism>
<keyword evidence="1" id="KW-0472">Membrane</keyword>
<proteinExistence type="predicted"/>
<dbReference type="InterPro" id="IPR026265">
    <property type="entry name" value="LptC"/>
</dbReference>
<comment type="caution">
    <text evidence="2">The sequence shown here is derived from an EMBL/GenBank/DDBJ whole genome shotgun (WGS) entry which is preliminary data.</text>
</comment>
<keyword evidence="1" id="KW-0812">Transmembrane</keyword>
<gene>
    <name evidence="2" type="primary">lptC</name>
    <name evidence="2" type="ORF">D1614_03880</name>
</gene>
<name>A0A399T540_9BACT</name>
<feature type="transmembrane region" description="Helical" evidence="1">
    <location>
        <begin position="12"/>
        <end position="32"/>
    </location>
</feature>
<protein>
    <submittedName>
        <fullName evidence="2">LPS export ABC transporter periplasmic protein LptC</fullName>
    </submittedName>
</protein>
<dbReference type="GO" id="GO:0015221">
    <property type="term" value="F:lipopolysaccharide transmembrane transporter activity"/>
    <property type="evidence" value="ECO:0007669"/>
    <property type="project" value="InterPro"/>
</dbReference>
<dbReference type="Gene3D" id="2.60.450.10">
    <property type="entry name" value="Lipopolysaccharide (LPS) transport protein A like domain"/>
    <property type="match status" value="1"/>
</dbReference>
<evidence type="ECO:0000313" key="3">
    <source>
        <dbReference type="Proteomes" id="UP000265926"/>
    </source>
</evidence>
<dbReference type="Pfam" id="PF06835">
    <property type="entry name" value="LptC"/>
    <property type="match status" value="1"/>
</dbReference>
<dbReference type="EMBL" id="QWGR01000002">
    <property type="protein sequence ID" value="RIJ49892.1"/>
    <property type="molecule type" value="Genomic_DNA"/>
</dbReference>
<dbReference type="OrthoDB" id="9812080at2"/>
<reference evidence="2 3" key="1">
    <citation type="submission" date="2018-08" db="EMBL/GenBank/DDBJ databases">
        <title>Pallidiluteibacterium maritimus gen. nov., sp. nov., isolated from coastal sediment.</title>
        <authorList>
            <person name="Zhou L.Y."/>
        </authorList>
    </citation>
    <scope>NUCLEOTIDE SEQUENCE [LARGE SCALE GENOMIC DNA]</scope>
    <source>
        <strain evidence="2 3">XSD2</strain>
    </source>
</reference>
<dbReference type="NCBIfam" id="TIGR04409">
    <property type="entry name" value="LptC_YrbK"/>
    <property type="match status" value="1"/>
</dbReference>
<dbReference type="InterPro" id="IPR010664">
    <property type="entry name" value="LipoPS_assembly_LptC-rel"/>
</dbReference>
<evidence type="ECO:0000313" key="2">
    <source>
        <dbReference type="EMBL" id="RIJ49892.1"/>
    </source>
</evidence>
<dbReference type="AlphaFoldDB" id="A0A399T540"/>
<accession>A0A399T540</accession>
<keyword evidence="1" id="KW-1133">Transmembrane helix</keyword>
<dbReference type="RefSeq" id="WP_119436580.1">
    <property type="nucleotide sequence ID" value="NZ_QWGR01000002.1"/>
</dbReference>
<dbReference type="GO" id="GO:0005886">
    <property type="term" value="C:plasma membrane"/>
    <property type="evidence" value="ECO:0007669"/>
    <property type="project" value="InterPro"/>
</dbReference>
<keyword evidence="3" id="KW-1185">Reference proteome</keyword>
<evidence type="ECO:0000256" key="1">
    <source>
        <dbReference type="SAM" id="Phobius"/>
    </source>
</evidence>
<sequence length="229" mass="26027">MKTQELDSNLYLLIKRYCIAVLLVGTAILFYACEDNEIAKIKTIESTNLPILEASNFETLVTDSGRVKYLLRAPKLLRFENEGKIYTEFPEGMYIINYDANKKITSSIKANYAKEFQKDQRWEAKNNVIVTNAKGDTLKTEHLILDEKTGKIHTEEFVRIISEDRILTGDGLISDQEMKNTKILNPKGEIYVSVNNTGTPATAPVVNDTSKTKEIEIPKQDSNRVLQFK</sequence>